<organism evidence="12 13">
    <name type="scientific">Alkalicoccobacillus porphyridii</name>
    <dbReference type="NCBI Taxonomy" id="2597270"/>
    <lineage>
        <taxon>Bacteria</taxon>
        <taxon>Bacillati</taxon>
        <taxon>Bacillota</taxon>
        <taxon>Bacilli</taxon>
        <taxon>Bacillales</taxon>
        <taxon>Bacillaceae</taxon>
        <taxon>Alkalicoccobacillus</taxon>
    </lineage>
</organism>
<dbReference type="InterPro" id="IPR013708">
    <property type="entry name" value="Shikimate_DH-bd_N"/>
</dbReference>
<dbReference type="SUPFAM" id="SSF51735">
    <property type="entry name" value="NAD(P)-binding Rossmann-fold domains"/>
    <property type="match status" value="1"/>
</dbReference>
<feature type="binding site" evidence="8">
    <location>
        <begin position="126"/>
        <end position="130"/>
    </location>
    <ligand>
        <name>NADP(+)</name>
        <dbReference type="ChEBI" id="CHEBI:58349"/>
    </ligand>
</feature>
<feature type="binding site" evidence="8">
    <location>
        <position position="78"/>
    </location>
    <ligand>
        <name>NADP(+)</name>
        <dbReference type="ChEBI" id="CHEBI:58349"/>
    </ligand>
</feature>
<feature type="binding site" evidence="8">
    <location>
        <position position="249"/>
    </location>
    <ligand>
        <name>shikimate</name>
        <dbReference type="ChEBI" id="CHEBI:36208"/>
    </ligand>
</feature>
<dbReference type="InterPro" id="IPR022893">
    <property type="entry name" value="Shikimate_DH_fam"/>
</dbReference>
<keyword evidence="5 8" id="KW-0560">Oxidoreductase</keyword>
<sequence length="278" mass="30262">MTKLFGLLGHPVGHSMSPTMHKVAYEQLGLDASYTAYDVTPEKLEEAVRYIRTANISGCNVTIPHKVEVMKYLDEIDEEAVQIGAVNTIINQNGKLKGYNTDGRGYIQSLLSTIDTLTGHRVLVIGAGGAARAVVAVLLSHQPESVVIANRTEKKAEALVQLFTKSDIHLGSSSVAGAAARLEEFSIIINTTSVGMSPHIEDMPISLERMSPKAVVSDLIYNPLETRLLKEAKKRGANTENGIGMFVHQGVLSIQHWTGLTPKEAPMRKSVIEQLKHE</sequence>
<keyword evidence="6 8" id="KW-0057">Aromatic amino acid biosynthesis</keyword>
<feature type="binding site" evidence="8">
    <location>
        <begin position="150"/>
        <end position="155"/>
    </location>
    <ligand>
        <name>NADP(+)</name>
        <dbReference type="ChEBI" id="CHEBI:58349"/>
    </ligand>
</feature>
<dbReference type="GO" id="GO:0009423">
    <property type="term" value="P:chorismate biosynthetic process"/>
    <property type="evidence" value="ECO:0007669"/>
    <property type="project" value="UniProtKB-UniRule"/>
</dbReference>
<dbReference type="Pfam" id="PF18317">
    <property type="entry name" value="SDH_C"/>
    <property type="match status" value="1"/>
</dbReference>
<feature type="active site" description="Proton acceptor" evidence="8">
    <location>
        <position position="66"/>
    </location>
</feature>
<feature type="binding site" evidence="8">
    <location>
        <position position="242"/>
    </location>
    <ligand>
        <name>NADP(+)</name>
        <dbReference type="ChEBI" id="CHEBI:58349"/>
    </ligand>
</feature>
<accession>A0A553ZZC3</accession>
<dbReference type="HAMAP" id="MF_00222">
    <property type="entry name" value="Shikimate_DH_AroE"/>
    <property type="match status" value="1"/>
</dbReference>
<dbReference type="UniPathway" id="UPA00053">
    <property type="reaction ID" value="UER00087"/>
</dbReference>
<dbReference type="OrthoDB" id="9792692at2"/>
<keyword evidence="4 8" id="KW-0521">NADP</keyword>
<gene>
    <name evidence="8 12" type="primary">aroE</name>
    <name evidence="12" type="ORF">FN960_10650</name>
</gene>
<dbReference type="GO" id="GO:0009073">
    <property type="term" value="P:aromatic amino acid family biosynthetic process"/>
    <property type="evidence" value="ECO:0007669"/>
    <property type="project" value="UniProtKB-KW"/>
</dbReference>
<dbReference type="SUPFAM" id="SSF53223">
    <property type="entry name" value="Aminoacid dehydrogenase-like, N-terminal domain"/>
    <property type="match status" value="1"/>
</dbReference>
<evidence type="ECO:0000259" key="10">
    <source>
        <dbReference type="Pfam" id="PF08501"/>
    </source>
</evidence>
<dbReference type="GO" id="GO:0019632">
    <property type="term" value="P:shikimate metabolic process"/>
    <property type="evidence" value="ECO:0007669"/>
    <property type="project" value="InterPro"/>
</dbReference>
<feature type="binding site" evidence="8">
    <location>
        <position position="102"/>
    </location>
    <ligand>
        <name>shikimate</name>
        <dbReference type="ChEBI" id="CHEBI:36208"/>
    </ligand>
</feature>
<reference evidence="12 13" key="1">
    <citation type="submission" date="2019-07" db="EMBL/GenBank/DDBJ databases">
        <authorList>
            <person name="Park Y.J."/>
            <person name="Jeong S.E."/>
            <person name="Jung H.S."/>
        </authorList>
    </citation>
    <scope>NUCLEOTIDE SEQUENCE [LARGE SCALE GENOMIC DNA]</scope>
    <source>
        <strain evidence="13">P16(2019)</strain>
    </source>
</reference>
<dbReference type="PANTHER" id="PTHR21089">
    <property type="entry name" value="SHIKIMATE DEHYDROGENASE"/>
    <property type="match status" value="1"/>
</dbReference>
<feature type="domain" description="Quinate/shikimate 5-dehydrogenase/glutamyl-tRNA reductase" evidence="9">
    <location>
        <begin position="114"/>
        <end position="193"/>
    </location>
</feature>
<feature type="binding site" evidence="8">
    <location>
        <position position="62"/>
    </location>
    <ligand>
        <name>shikimate</name>
        <dbReference type="ChEBI" id="CHEBI:36208"/>
    </ligand>
</feature>
<comment type="subunit">
    <text evidence="8">Homodimer.</text>
</comment>
<dbReference type="Proteomes" id="UP000318521">
    <property type="component" value="Unassembled WGS sequence"/>
</dbReference>
<dbReference type="Pfam" id="PF01488">
    <property type="entry name" value="Shikimate_DH"/>
    <property type="match status" value="1"/>
</dbReference>
<protein>
    <recommendedName>
        <fullName evidence="2 8">Shikimate dehydrogenase (NADP(+))</fullName>
        <shortName evidence="8">SDH</shortName>
        <ecNumber evidence="2 8">1.1.1.25</ecNumber>
    </recommendedName>
</protein>
<feature type="domain" description="Shikimate dehydrogenase substrate binding N-terminal" evidence="10">
    <location>
        <begin position="7"/>
        <end position="89"/>
    </location>
</feature>
<comment type="similarity">
    <text evidence="8">Belongs to the shikimate dehydrogenase family.</text>
</comment>
<evidence type="ECO:0000313" key="13">
    <source>
        <dbReference type="Proteomes" id="UP000318521"/>
    </source>
</evidence>
<keyword evidence="13" id="KW-1185">Reference proteome</keyword>
<proteinExistence type="inferred from homology"/>
<comment type="caution">
    <text evidence="12">The sequence shown here is derived from an EMBL/GenBank/DDBJ whole genome shotgun (WGS) entry which is preliminary data.</text>
</comment>
<evidence type="ECO:0000256" key="1">
    <source>
        <dbReference type="ARBA" id="ARBA00004871"/>
    </source>
</evidence>
<evidence type="ECO:0000313" key="12">
    <source>
        <dbReference type="EMBL" id="TSB46794.1"/>
    </source>
</evidence>
<dbReference type="GO" id="GO:0004764">
    <property type="term" value="F:shikimate 3-dehydrogenase (NADP+) activity"/>
    <property type="evidence" value="ECO:0007669"/>
    <property type="project" value="UniProtKB-UniRule"/>
</dbReference>
<evidence type="ECO:0000256" key="5">
    <source>
        <dbReference type="ARBA" id="ARBA00023002"/>
    </source>
</evidence>
<evidence type="ECO:0000256" key="7">
    <source>
        <dbReference type="ARBA" id="ARBA00049442"/>
    </source>
</evidence>
<dbReference type="InterPro" id="IPR036291">
    <property type="entry name" value="NAD(P)-bd_dom_sf"/>
</dbReference>
<feature type="domain" description="SDH C-terminal" evidence="11">
    <location>
        <begin position="242"/>
        <end position="271"/>
    </location>
</feature>
<evidence type="ECO:0000256" key="6">
    <source>
        <dbReference type="ARBA" id="ARBA00023141"/>
    </source>
</evidence>
<dbReference type="GO" id="GO:0050661">
    <property type="term" value="F:NADP binding"/>
    <property type="evidence" value="ECO:0007669"/>
    <property type="project" value="InterPro"/>
</dbReference>
<dbReference type="GO" id="GO:0008652">
    <property type="term" value="P:amino acid biosynthetic process"/>
    <property type="evidence" value="ECO:0007669"/>
    <property type="project" value="UniProtKB-KW"/>
</dbReference>
<evidence type="ECO:0000259" key="11">
    <source>
        <dbReference type="Pfam" id="PF18317"/>
    </source>
</evidence>
<dbReference type="InterPro" id="IPR006151">
    <property type="entry name" value="Shikm_DH/Glu-tRNA_Rdtase"/>
</dbReference>
<evidence type="ECO:0000256" key="2">
    <source>
        <dbReference type="ARBA" id="ARBA00012962"/>
    </source>
</evidence>
<evidence type="ECO:0000259" key="9">
    <source>
        <dbReference type="Pfam" id="PF01488"/>
    </source>
</evidence>
<feature type="binding site" evidence="8">
    <location>
        <position position="87"/>
    </location>
    <ligand>
        <name>shikimate</name>
        <dbReference type="ChEBI" id="CHEBI:36208"/>
    </ligand>
</feature>
<dbReference type="InterPro" id="IPR011342">
    <property type="entry name" value="Shikimate_DH"/>
</dbReference>
<evidence type="ECO:0000256" key="8">
    <source>
        <dbReference type="HAMAP-Rule" id="MF_00222"/>
    </source>
</evidence>
<dbReference type="NCBIfam" id="NF001319">
    <property type="entry name" value="PRK00258.3-3"/>
    <property type="match status" value="1"/>
</dbReference>
<dbReference type="Gene3D" id="3.40.50.720">
    <property type="entry name" value="NAD(P)-binding Rossmann-like Domain"/>
    <property type="match status" value="1"/>
</dbReference>
<dbReference type="EC" id="1.1.1.25" evidence="2 8"/>
<dbReference type="EMBL" id="VLXZ01000005">
    <property type="protein sequence ID" value="TSB46794.1"/>
    <property type="molecule type" value="Genomic_DNA"/>
</dbReference>
<dbReference type="RefSeq" id="WP_143848687.1">
    <property type="nucleotide sequence ID" value="NZ_VLXZ01000005.1"/>
</dbReference>
<dbReference type="Gene3D" id="3.40.50.10860">
    <property type="entry name" value="Leucine Dehydrogenase, chain A, domain 1"/>
    <property type="match status" value="1"/>
</dbReference>
<dbReference type="CDD" id="cd01065">
    <property type="entry name" value="NAD_bind_Shikimate_DH"/>
    <property type="match status" value="1"/>
</dbReference>
<name>A0A553ZZC3_9BACI</name>
<evidence type="ECO:0000256" key="4">
    <source>
        <dbReference type="ARBA" id="ARBA00022857"/>
    </source>
</evidence>
<feature type="binding site" evidence="8">
    <location>
        <begin position="15"/>
        <end position="17"/>
    </location>
    <ligand>
        <name>shikimate</name>
        <dbReference type="ChEBI" id="CHEBI:36208"/>
    </ligand>
</feature>
<dbReference type="NCBIfam" id="TIGR00507">
    <property type="entry name" value="aroE"/>
    <property type="match status" value="1"/>
</dbReference>
<feature type="binding site" evidence="8">
    <location>
        <position position="219"/>
    </location>
    <ligand>
        <name>NADP(+)</name>
        <dbReference type="ChEBI" id="CHEBI:58349"/>
    </ligand>
</feature>
<dbReference type="AlphaFoldDB" id="A0A553ZZC3"/>
<comment type="pathway">
    <text evidence="1 8">Metabolic intermediate biosynthesis; chorismate biosynthesis; chorismate from D-erythrose 4-phosphate and phosphoenolpyruvate: step 4/7.</text>
</comment>
<dbReference type="InterPro" id="IPR041121">
    <property type="entry name" value="SDH_C"/>
</dbReference>
<evidence type="ECO:0000256" key="3">
    <source>
        <dbReference type="ARBA" id="ARBA00022605"/>
    </source>
</evidence>
<dbReference type="Pfam" id="PF08501">
    <property type="entry name" value="Shikimate_dh_N"/>
    <property type="match status" value="1"/>
</dbReference>
<dbReference type="GO" id="GO:0005829">
    <property type="term" value="C:cytosol"/>
    <property type="evidence" value="ECO:0007669"/>
    <property type="project" value="TreeGrafter"/>
</dbReference>
<comment type="catalytic activity">
    <reaction evidence="7 8">
        <text>shikimate + NADP(+) = 3-dehydroshikimate + NADPH + H(+)</text>
        <dbReference type="Rhea" id="RHEA:17737"/>
        <dbReference type="ChEBI" id="CHEBI:15378"/>
        <dbReference type="ChEBI" id="CHEBI:16630"/>
        <dbReference type="ChEBI" id="CHEBI:36208"/>
        <dbReference type="ChEBI" id="CHEBI:57783"/>
        <dbReference type="ChEBI" id="CHEBI:58349"/>
        <dbReference type="EC" id="1.1.1.25"/>
    </reaction>
</comment>
<dbReference type="InterPro" id="IPR046346">
    <property type="entry name" value="Aminoacid_DH-like_N_sf"/>
</dbReference>
<comment type="function">
    <text evidence="8">Involved in the biosynthesis of the chorismate, which leads to the biosynthesis of aromatic amino acids. Catalyzes the reversible NADPH linked reduction of 3-dehydroshikimate (DHSA) to yield shikimate (SA).</text>
</comment>
<feature type="binding site" evidence="8">
    <location>
        <position position="221"/>
    </location>
    <ligand>
        <name>shikimate</name>
        <dbReference type="ChEBI" id="CHEBI:36208"/>
    </ligand>
</feature>
<keyword evidence="3 8" id="KW-0028">Amino-acid biosynthesis</keyword>
<dbReference type="PANTHER" id="PTHR21089:SF1">
    <property type="entry name" value="BIFUNCTIONAL 3-DEHYDROQUINATE DEHYDRATASE_SHIKIMATE DEHYDROGENASE, CHLOROPLASTIC"/>
    <property type="match status" value="1"/>
</dbReference>